<dbReference type="PIRSF" id="PIRSF004557">
    <property type="entry name" value="SecY"/>
    <property type="match status" value="1"/>
</dbReference>
<keyword evidence="6 10" id="KW-1133">Transmembrane helix</keyword>
<evidence type="ECO:0000256" key="5">
    <source>
        <dbReference type="ARBA" id="ARBA00022927"/>
    </source>
</evidence>
<feature type="transmembrane region" description="Helical" evidence="10">
    <location>
        <begin position="367"/>
        <end position="387"/>
    </location>
</feature>
<dbReference type="RefSeq" id="WP_079653964.1">
    <property type="nucleotide sequence ID" value="NZ_LT670846.1"/>
</dbReference>
<evidence type="ECO:0000256" key="4">
    <source>
        <dbReference type="ARBA" id="ARBA00022692"/>
    </source>
</evidence>
<dbReference type="PROSITE" id="PS00755">
    <property type="entry name" value="SECY_1"/>
    <property type="match status" value="1"/>
</dbReference>
<evidence type="ECO:0000256" key="13">
    <source>
        <dbReference type="RuleBase" id="RU004349"/>
    </source>
</evidence>
<dbReference type="SUPFAM" id="SSF103491">
    <property type="entry name" value="Preprotein translocase SecY subunit"/>
    <property type="match status" value="1"/>
</dbReference>
<keyword evidence="4 10" id="KW-0812">Transmembrane</keyword>
<feature type="transmembrane region" description="Helical" evidence="10">
    <location>
        <begin position="151"/>
        <end position="172"/>
    </location>
</feature>
<dbReference type="FunFam" id="1.10.3370.10:FF:000001">
    <property type="entry name" value="Preprotein translocase subunit SecY"/>
    <property type="match status" value="1"/>
</dbReference>
<evidence type="ECO:0000256" key="10">
    <source>
        <dbReference type="HAMAP-Rule" id="MF_01465"/>
    </source>
</evidence>
<evidence type="ECO:0000256" key="1">
    <source>
        <dbReference type="ARBA" id="ARBA00004141"/>
    </source>
</evidence>
<evidence type="ECO:0000256" key="3">
    <source>
        <dbReference type="ARBA" id="ARBA00022448"/>
    </source>
</evidence>
<accession>A0A1M6S043</accession>
<dbReference type="PRINTS" id="PR00303">
    <property type="entry name" value="SECYTRNLCASE"/>
</dbReference>
<dbReference type="InterPro" id="IPR023201">
    <property type="entry name" value="SecY_dom_sf"/>
</dbReference>
<feature type="transmembrane region" description="Helical" evidence="10">
    <location>
        <begin position="214"/>
        <end position="235"/>
    </location>
</feature>
<evidence type="ECO:0000256" key="11">
    <source>
        <dbReference type="RuleBase" id="RU000537"/>
    </source>
</evidence>
<reference evidence="14 15" key="1">
    <citation type="submission" date="2016-11" db="EMBL/GenBank/DDBJ databases">
        <authorList>
            <person name="Jaros S."/>
            <person name="Januszkiewicz K."/>
            <person name="Wedrychowicz H."/>
        </authorList>
    </citation>
    <scope>NUCLEOTIDE SEQUENCE [LARGE SCALE GENOMIC DNA]</scope>
    <source>
        <strain evidence="14 15">DSM 19557</strain>
    </source>
</reference>
<feature type="transmembrane region" description="Helical" evidence="10">
    <location>
        <begin position="312"/>
        <end position="332"/>
    </location>
</feature>
<keyword evidence="5 10" id="KW-0653">Protein transport</keyword>
<dbReference type="HAMAP" id="MF_01465">
    <property type="entry name" value="SecY"/>
    <property type="match status" value="1"/>
</dbReference>
<dbReference type="GO" id="GO:0043952">
    <property type="term" value="P:protein transport by the Sec complex"/>
    <property type="evidence" value="ECO:0007669"/>
    <property type="project" value="UniProtKB-UniRule"/>
</dbReference>
<proteinExistence type="inferred from homology"/>
<dbReference type="EMBL" id="LT670846">
    <property type="protein sequence ID" value="SHK37958.1"/>
    <property type="molecule type" value="Genomic_DNA"/>
</dbReference>
<keyword evidence="8 10" id="KW-0472">Membrane</keyword>
<evidence type="ECO:0000256" key="6">
    <source>
        <dbReference type="ARBA" id="ARBA00022989"/>
    </source>
</evidence>
<keyword evidence="10" id="KW-1003">Cell membrane</keyword>
<dbReference type="GO" id="GO:0005886">
    <property type="term" value="C:plasma membrane"/>
    <property type="evidence" value="ECO:0007669"/>
    <property type="project" value="UniProtKB-SubCell"/>
</dbReference>
<evidence type="ECO:0000313" key="14">
    <source>
        <dbReference type="EMBL" id="SHK37958.1"/>
    </source>
</evidence>
<feature type="transmembrane region" description="Helical" evidence="10">
    <location>
        <begin position="72"/>
        <end position="94"/>
    </location>
</feature>
<organism evidence="14 15">
    <name type="scientific">Thermocrinis minervae</name>
    <dbReference type="NCBI Taxonomy" id="381751"/>
    <lineage>
        <taxon>Bacteria</taxon>
        <taxon>Pseudomonadati</taxon>
        <taxon>Aquificota</taxon>
        <taxon>Aquificia</taxon>
        <taxon>Aquificales</taxon>
        <taxon>Aquificaceae</taxon>
        <taxon>Thermocrinis</taxon>
    </lineage>
</organism>
<dbReference type="Proteomes" id="UP000189810">
    <property type="component" value="Chromosome I"/>
</dbReference>
<dbReference type="NCBIfam" id="TIGR00967">
    <property type="entry name" value="3a0501s007"/>
    <property type="match status" value="1"/>
</dbReference>
<keyword evidence="3 10" id="KW-0813">Transport</keyword>
<evidence type="ECO:0000256" key="8">
    <source>
        <dbReference type="ARBA" id="ARBA00023136"/>
    </source>
</evidence>
<feature type="transmembrane region" description="Helical" evidence="10">
    <location>
        <begin position="184"/>
        <end position="202"/>
    </location>
</feature>
<dbReference type="InterPro" id="IPR030659">
    <property type="entry name" value="SecY_CS"/>
</dbReference>
<dbReference type="GO" id="GO:0065002">
    <property type="term" value="P:intracellular protein transmembrane transport"/>
    <property type="evidence" value="ECO:0007669"/>
    <property type="project" value="UniProtKB-UniRule"/>
</dbReference>
<feature type="transmembrane region" description="Helical" evidence="10">
    <location>
        <begin position="115"/>
        <end position="135"/>
    </location>
</feature>
<keyword evidence="7 10" id="KW-0811">Translocation</keyword>
<evidence type="ECO:0000313" key="15">
    <source>
        <dbReference type="Proteomes" id="UP000189810"/>
    </source>
</evidence>
<keyword evidence="15" id="KW-1185">Reference proteome</keyword>
<dbReference type="PROSITE" id="PS00756">
    <property type="entry name" value="SECY_2"/>
    <property type="match status" value="1"/>
</dbReference>
<dbReference type="Gene3D" id="1.10.3370.10">
    <property type="entry name" value="SecY subunit domain"/>
    <property type="match status" value="1"/>
</dbReference>
<evidence type="ECO:0000256" key="2">
    <source>
        <dbReference type="ARBA" id="ARBA00005751"/>
    </source>
</evidence>
<feature type="transmembrane region" description="Helical" evidence="10">
    <location>
        <begin position="393"/>
        <end position="412"/>
    </location>
</feature>
<evidence type="ECO:0000256" key="7">
    <source>
        <dbReference type="ARBA" id="ARBA00023010"/>
    </source>
</evidence>
<comment type="function">
    <text evidence="10 11">The central subunit of the protein translocation channel SecYEG. Consists of two halves formed by TMs 1-5 and 6-10. These two domains form a lateral gate at the front which open onto the bilayer between TMs 2 and 7, and are clamped together by SecE at the back. The channel is closed by both a pore ring composed of hydrophobic SecY resides and a short helix (helix 2A) on the extracellular side of the membrane which forms a plug. The plug probably moves laterally to allow the channel to open. The ring and the pore may move independently.</text>
</comment>
<evidence type="ECO:0000256" key="9">
    <source>
        <dbReference type="ARBA" id="ARBA00039733"/>
    </source>
</evidence>
<comment type="caution">
    <text evidence="10">Lacks conserved residue(s) required for the propagation of feature annotation.</text>
</comment>
<dbReference type="OrthoDB" id="9809248at2"/>
<evidence type="ECO:0000256" key="12">
    <source>
        <dbReference type="RuleBase" id="RU003484"/>
    </source>
</evidence>
<dbReference type="STRING" id="381751.SAMN05444391_0825"/>
<gene>
    <name evidence="10" type="primary">secY</name>
    <name evidence="14" type="ORF">SAMN05444391_0825</name>
</gene>
<dbReference type="AlphaFoldDB" id="A0A1M6S043"/>
<comment type="subunit">
    <text evidence="10">Component of the Sec protein translocase complex. Heterotrimer consisting of SecY, SecE and SecG subunits. The heterotrimers can form oligomers, although 1 heterotrimer is thought to be able to translocate proteins. Interacts with the ribosome. Interacts with SecDF, and other proteins may be involved. Interacts with SecA.</text>
</comment>
<name>A0A1M6S043_9AQUI</name>
<sequence>MINILKEIFSSEDLRKRFFYTLFMFAVYRFGSHVPIPGIDTTALEEFFKSFQTTIFYLYDIFSGGNLSRMTLFALGVMPYISASIMMQLLTVAIPELQRLAKEEGDYGRYKINQYTRYLTLFVALVQSTGIAIWLQNQTSPKGTPIVVEKGLLFTFTTVIALTASTMFLVWVGDRITHRGLGNGMSLLIFAGIVAGFPNASIRVYSMLTSGELSPFAVVGAVIFVIAIIFAIVYLQEAERRIPVQYPRRQVGRQEIVGGSTYLPFKINPAGVIPIIFAQSLLLIPSTIIGFIKHPIAQAIHEAFNPTSPLYNVLYVMLIVFFTYFYTAVLINPMDVADNLKKAGAFIPGVRPGKDTQAFLEGVINRLAFIGALFLSVVATVPLFISIWLKVPFYFGGTTALIVVGVALDTINRIEAQLLQKKYTMGAIRRRR</sequence>
<dbReference type="InterPro" id="IPR026593">
    <property type="entry name" value="SecY"/>
</dbReference>
<dbReference type="Pfam" id="PF00344">
    <property type="entry name" value="SecY"/>
    <property type="match status" value="1"/>
</dbReference>
<feature type="transmembrane region" description="Helical" evidence="10">
    <location>
        <begin position="18"/>
        <end position="36"/>
    </location>
</feature>
<protein>
    <recommendedName>
        <fullName evidence="9 10">Protein translocase subunit SecY</fullName>
    </recommendedName>
</protein>
<comment type="subcellular location">
    <subcellularLocation>
        <location evidence="10">Cell membrane</location>
        <topology evidence="10">Multi-pass membrane protein</topology>
    </subcellularLocation>
    <subcellularLocation>
        <location evidence="1 12">Membrane</location>
        <topology evidence="1 12">Multi-pass membrane protein</topology>
    </subcellularLocation>
</comment>
<dbReference type="InterPro" id="IPR002208">
    <property type="entry name" value="SecY/SEC61-alpha"/>
</dbReference>
<dbReference type="GO" id="GO:0006605">
    <property type="term" value="P:protein targeting"/>
    <property type="evidence" value="ECO:0007669"/>
    <property type="project" value="UniProtKB-UniRule"/>
</dbReference>
<comment type="similarity">
    <text evidence="2 10 13">Belongs to the SecY/SEC61-alpha family.</text>
</comment>
<dbReference type="PANTHER" id="PTHR10906">
    <property type="entry name" value="SECY/SEC61-ALPHA FAMILY MEMBER"/>
    <property type="match status" value="1"/>
</dbReference>